<gene>
    <name evidence="2" type="ORF">EIN_489940</name>
</gene>
<protein>
    <recommendedName>
        <fullName evidence="4">TLDc domain-containing protein</fullName>
    </recommendedName>
</protein>
<keyword evidence="3" id="KW-1185">Reference proteome</keyword>
<dbReference type="VEuPathDB" id="AmoebaDB:EIN_489940"/>
<dbReference type="KEGG" id="eiv:EIN_489940"/>
<dbReference type="Proteomes" id="UP000014680">
    <property type="component" value="Unassembled WGS sequence"/>
</dbReference>
<evidence type="ECO:0008006" key="4">
    <source>
        <dbReference type="Google" id="ProtNLM"/>
    </source>
</evidence>
<name>A0A0A1U436_ENTIV</name>
<evidence type="ECO:0000256" key="1">
    <source>
        <dbReference type="SAM" id="MobiDB-lite"/>
    </source>
</evidence>
<evidence type="ECO:0000313" key="2">
    <source>
        <dbReference type="EMBL" id="ELP88935.1"/>
    </source>
</evidence>
<accession>A0A0A1U436</accession>
<feature type="region of interest" description="Disordered" evidence="1">
    <location>
        <begin position="70"/>
        <end position="96"/>
    </location>
</feature>
<feature type="compositionally biased region" description="Basic and acidic residues" evidence="1">
    <location>
        <begin position="71"/>
        <end position="92"/>
    </location>
</feature>
<reference evidence="2 3" key="1">
    <citation type="submission" date="2012-10" db="EMBL/GenBank/DDBJ databases">
        <authorList>
            <person name="Zafar N."/>
            <person name="Inman J."/>
            <person name="Hall N."/>
            <person name="Lorenzi H."/>
            <person name="Caler E."/>
        </authorList>
    </citation>
    <scope>NUCLEOTIDE SEQUENCE [LARGE SCALE GENOMIC DNA]</scope>
    <source>
        <strain evidence="2 3">IP1</strain>
    </source>
</reference>
<feature type="non-terminal residue" evidence="2">
    <location>
        <position position="1"/>
    </location>
</feature>
<organism evidence="2 3">
    <name type="scientific">Entamoeba invadens IP1</name>
    <dbReference type="NCBI Taxonomy" id="370355"/>
    <lineage>
        <taxon>Eukaryota</taxon>
        <taxon>Amoebozoa</taxon>
        <taxon>Evosea</taxon>
        <taxon>Archamoebae</taxon>
        <taxon>Mastigamoebida</taxon>
        <taxon>Entamoebidae</taxon>
        <taxon>Entamoeba</taxon>
    </lineage>
</organism>
<dbReference type="EMBL" id="KB206684">
    <property type="protein sequence ID" value="ELP88935.1"/>
    <property type="molecule type" value="Genomic_DNA"/>
</dbReference>
<proteinExistence type="predicted"/>
<dbReference type="RefSeq" id="XP_004255706.1">
    <property type="nucleotide sequence ID" value="XM_004255658.1"/>
</dbReference>
<sequence length="536" mass="60815">THESSLIIYPPESEKVVEVKYCYSVFKNGNIKRNGSFMEKYGSQVNIGEIAGMGKTSQLICLRFTDDEIDNPERTSTSEEKIDNDINDKTDGKNTSNEQEFLKTAKTPVYIDDDIPKEMKKETTPCKNSKLEMINLNEFVRSKDIFQQLGNWVGMRYGGVVFDSEVDAMNSSTFNKKLSGKRHLYVMLQTEKGRIIGLYVSSKVKQADQIQTTFIVDDKHFLIEFDGFELKRYIKGKTRRVMSVESLNSKYIFELSEGFSIHENGEVVIFPEERVGENYKGIGTVEHFFGINKDEHVKIERVIVIEMGGDETEVTKFYGEMMKCDVAVESSGKWNDLSQGNRLLITKTKIVEGQKHTSDSTQLFASINEGNFLDLFSKKIKSKMYKIVFDSSDMDLCAKVINQVLGKTKKTSVFMELENGFICGTYQESSPIPLGITEKTFVFSTAAFAFVVKSPTSQSPLFFDKVSSNLSYTLRPDDKIGSLSFDMLFTIKSTGEFYVQNRMRDAFSGLGNVENFAGVAYPQISKLKSMVIIEWY</sequence>
<dbReference type="GeneID" id="14887980"/>
<evidence type="ECO:0000313" key="3">
    <source>
        <dbReference type="Proteomes" id="UP000014680"/>
    </source>
</evidence>
<dbReference type="AlphaFoldDB" id="A0A0A1U436"/>